<dbReference type="InterPro" id="IPR030678">
    <property type="entry name" value="Peptide/Ni-bd"/>
</dbReference>
<organism evidence="3 4">
    <name type="scientific">Pseudonocardia bannensis</name>
    <dbReference type="NCBI Taxonomy" id="630973"/>
    <lineage>
        <taxon>Bacteria</taxon>
        <taxon>Bacillati</taxon>
        <taxon>Actinomycetota</taxon>
        <taxon>Actinomycetes</taxon>
        <taxon>Pseudonocardiales</taxon>
        <taxon>Pseudonocardiaceae</taxon>
        <taxon>Pseudonocardia</taxon>
    </lineage>
</organism>
<evidence type="ECO:0000256" key="1">
    <source>
        <dbReference type="SAM" id="MobiDB-lite"/>
    </source>
</evidence>
<accession>A0A848DLH5</accession>
<dbReference type="GO" id="GO:0015833">
    <property type="term" value="P:peptide transport"/>
    <property type="evidence" value="ECO:0007669"/>
    <property type="project" value="TreeGrafter"/>
</dbReference>
<dbReference type="InterPro" id="IPR000914">
    <property type="entry name" value="SBP_5_dom"/>
</dbReference>
<evidence type="ECO:0000259" key="2">
    <source>
        <dbReference type="Pfam" id="PF00496"/>
    </source>
</evidence>
<dbReference type="AlphaFoldDB" id="A0A848DLH5"/>
<dbReference type="EMBL" id="JAAXKZ010000067">
    <property type="protein sequence ID" value="NMH93393.1"/>
    <property type="molecule type" value="Genomic_DNA"/>
</dbReference>
<dbReference type="Proteomes" id="UP000586918">
    <property type="component" value="Unassembled WGS sequence"/>
</dbReference>
<keyword evidence="4" id="KW-1185">Reference proteome</keyword>
<dbReference type="Gene3D" id="3.10.105.10">
    <property type="entry name" value="Dipeptide-binding Protein, Domain 3"/>
    <property type="match status" value="1"/>
</dbReference>
<comment type="caution">
    <text evidence="3">The sequence shown here is derived from an EMBL/GenBank/DDBJ whole genome shotgun (WGS) entry which is preliminary data.</text>
</comment>
<dbReference type="Gene3D" id="3.40.190.10">
    <property type="entry name" value="Periplasmic binding protein-like II"/>
    <property type="match status" value="1"/>
</dbReference>
<dbReference type="RefSeq" id="WP_169414094.1">
    <property type="nucleotide sequence ID" value="NZ_JAAXKZ010000067.1"/>
</dbReference>
<gene>
    <name evidence="3" type="ORF">HF519_17790</name>
</gene>
<sequence length="560" mass="61123">MGRSHRRVALAAAGAVVALLLAACGGGGGGQLQSTEQQARGAQDINPQNPASLREGGDLRSPLDALPDNLNYNQVDGASGETSQVGAAILPSIFTDGADGSPTLNTYYVTAAEVTSQNPQVVTYQINEQATWRSGRPITWEDFAAQWKALNGTDPAFRPAGTTGYEDIASVERGDTDKQVRVTYARTFAEWQGVFSPLYPKETNTDPAVFNEGWIDKVPDSAGPFQVDTIDTTAQTITLVRNPDWWGERPRLDRVIFRVLDRSALADELANNGIDWYTIGSSVDLYQRARTTPGVVVRQALEKQYNHITFNGAPGSLMEDPAVRRAIAKGIDAQAIANRLVGQIVPNVARQGSHIYPIGAAGYVDNSGIIPFDQAAARAELDRLGWVQQGEARVKDGRELNLRYVSTAGNPISDQISRTVQEQLARIGVRVTIEPVPPAQFFDEAIIPGNFDLTGFQWVTTSIPFSSSKSLYARPGERTSQNFGSIYSQEIEDKYNQGLAELDPVKRQQLGDEIDKLIWQEVHHLPLYPSTGAYAVKENLANWGAKGLGDWDYVRVGFTQ</sequence>
<dbReference type="PANTHER" id="PTHR30290:SF65">
    <property type="entry name" value="MONOACYL PHOSPHATIDYLINOSITOL TETRAMANNOSIDE-BINDING PROTEIN LPQW-RELATED"/>
    <property type="match status" value="1"/>
</dbReference>
<dbReference type="PROSITE" id="PS51257">
    <property type="entry name" value="PROKAR_LIPOPROTEIN"/>
    <property type="match status" value="1"/>
</dbReference>
<dbReference type="GO" id="GO:1904680">
    <property type="term" value="F:peptide transmembrane transporter activity"/>
    <property type="evidence" value="ECO:0007669"/>
    <property type="project" value="TreeGrafter"/>
</dbReference>
<dbReference type="CDD" id="cd08501">
    <property type="entry name" value="PBP2_Lpqw"/>
    <property type="match status" value="1"/>
</dbReference>
<proteinExistence type="predicted"/>
<dbReference type="SUPFAM" id="SSF53850">
    <property type="entry name" value="Periplasmic binding protein-like II"/>
    <property type="match status" value="1"/>
</dbReference>
<feature type="region of interest" description="Disordered" evidence="1">
    <location>
        <begin position="30"/>
        <end position="66"/>
    </location>
</feature>
<evidence type="ECO:0000313" key="3">
    <source>
        <dbReference type="EMBL" id="NMH93393.1"/>
    </source>
</evidence>
<protein>
    <submittedName>
        <fullName evidence="3">ABC transporter family substrate-binding protein</fullName>
    </submittedName>
</protein>
<reference evidence="3 4" key="1">
    <citation type="submission" date="2020-04" db="EMBL/GenBank/DDBJ databases">
        <authorList>
            <person name="Klaysubun C."/>
            <person name="Duangmal K."/>
            <person name="Lipun K."/>
        </authorList>
    </citation>
    <scope>NUCLEOTIDE SEQUENCE [LARGE SCALE GENOMIC DNA]</scope>
    <source>
        <strain evidence="3 4">DSM 45300</strain>
    </source>
</reference>
<dbReference type="Pfam" id="PF00496">
    <property type="entry name" value="SBP_bac_5"/>
    <property type="match status" value="1"/>
</dbReference>
<dbReference type="PANTHER" id="PTHR30290">
    <property type="entry name" value="PERIPLASMIC BINDING COMPONENT OF ABC TRANSPORTER"/>
    <property type="match status" value="1"/>
</dbReference>
<dbReference type="GO" id="GO:0042597">
    <property type="term" value="C:periplasmic space"/>
    <property type="evidence" value="ECO:0007669"/>
    <property type="project" value="UniProtKB-ARBA"/>
</dbReference>
<dbReference type="InterPro" id="IPR039424">
    <property type="entry name" value="SBP_5"/>
</dbReference>
<dbReference type="Gene3D" id="3.90.76.10">
    <property type="entry name" value="Dipeptide-binding Protein, Domain 1"/>
    <property type="match status" value="1"/>
</dbReference>
<evidence type="ECO:0000313" key="4">
    <source>
        <dbReference type="Proteomes" id="UP000586918"/>
    </source>
</evidence>
<dbReference type="GO" id="GO:0043190">
    <property type="term" value="C:ATP-binding cassette (ABC) transporter complex"/>
    <property type="evidence" value="ECO:0007669"/>
    <property type="project" value="InterPro"/>
</dbReference>
<feature type="compositionally biased region" description="Polar residues" evidence="1">
    <location>
        <begin position="32"/>
        <end position="51"/>
    </location>
</feature>
<dbReference type="PIRSF" id="PIRSF002741">
    <property type="entry name" value="MppA"/>
    <property type="match status" value="1"/>
</dbReference>
<name>A0A848DLH5_9PSEU</name>
<feature type="domain" description="Solute-binding protein family 5" evidence="2">
    <location>
        <begin position="114"/>
        <end position="466"/>
    </location>
</feature>